<feature type="signal peptide" evidence="1">
    <location>
        <begin position="1"/>
        <end position="22"/>
    </location>
</feature>
<dbReference type="InterPro" id="IPR032183">
    <property type="entry name" value="PKD-like"/>
</dbReference>
<evidence type="ECO:0008006" key="4">
    <source>
        <dbReference type="Google" id="ProtNLM"/>
    </source>
</evidence>
<dbReference type="OrthoDB" id="1095195at2"/>
<sequence>MMKFYNKLVLMLTLSAMLGSCYKDLGTGPGDYVEINELTIAGIDKQYARDMDDSLKITPQLQGTHYSDTSKFNYSWDINNTIVSNSLNLNFKVALTPGNKISRFIVEDKATKVKSYFRFDLNVSSSTAGNLIMVLSKSKGKAELSYLRLDKPANWAINYYESRFGKPLGVNPQRLDFLMVEPTSQVALTNIAPFANQFGRVLVLADDRLVLVDKSTLEPNVVPILEGEAYTRSASYPAPDISGYKPEFMAQGVEMWRNNPYGSNFHQSIHFQLISGGALYFANLAPPPFTTSFSYNRKSAYGPTGYFSPFGYFDTMTPTPNGNLFHHGYTLGNFMLFDRVFGRFTYASYGSSYAIPTTELKAFPGHDLLYGSATSQTGTSFAVLKASANALKFLLLGKSGNKYSLVGEVSGGVANDQSKFYNMKTSPYVFFTAGNKLYKYNILDVTSNMVPNSGHVALSLSSLGYTEDAVITSMTVSRTEKTLLLGVSRYGADKDGNGDANKGDILRFDLDKTSLGLTLKEKYEGVSGIPVDVKIKYQTHWRDGRSNGGVTELDNI</sequence>
<evidence type="ECO:0000256" key="1">
    <source>
        <dbReference type="SAM" id="SignalP"/>
    </source>
</evidence>
<evidence type="ECO:0000313" key="2">
    <source>
        <dbReference type="EMBL" id="PUV22715.1"/>
    </source>
</evidence>
<accession>A0A363NPJ4</accession>
<organism evidence="2 3">
    <name type="scientific">Sphingobacterium athyrii</name>
    <dbReference type="NCBI Taxonomy" id="2152717"/>
    <lineage>
        <taxon>Bacteria</taxon>
        <taxon>Pseudomonadati</taxon>
        <taxon>Bacteroidota</taxon>
        <taxon>Sphingobacteriia</taxon>
        <taxon>Sphingobacteriales</taxon>
        <taxon>Sphingobacteriaceae</taxon>
        <taxon>Sphingobacterium</taxon>
    </lineage>
</organism>
<dbReference type="Pfam" id="PF16407">
    <property type="entry name" value="PKD_2"/>
    <property type="match status" value="1"/>
</dbReference>
<dbReference type="AlphaFoldDB" id="A0A363NPJ4"/>
<dbReference type="Proteomes" id="UP000250831">
    <property type="component" value="Unassembled WGS sequence"/>
</dbReference>
<proteinExistence type="predicted"/>
<dbReference type="EMBL" id="QCXX01000006">
    <property type="protein sequence ID" value="PUV22715.1"/>
    <property type="molecule type" value="Genomic_DNA"/>
</dbReference>
<dbReference type="PROSITE" id="PS51257">
    <property type="entry name" value="PROKAR_LIPOPROTEIN"/>
    <property type="match status" value="1"/>
</dbReference>
<protein>
    <recommendedName>
        <fullName evidence="4">PKD-like family protein</fullName>
    </recommendedName>
</protein>
<keyword evidence="3" id="KW-1185">Reference proteome</keyword>
<gene>
    <name evidence="2" type="ORF">DCO56_21200</name>
</gene>
<reference evidence="2 3" key="1">
    <citation type="submission" date="2018-04" db="EMBL/GenBank/DDBJ databases">
        <title>Sphingobacterium sp. M46 Genome.</title>
        <authorList>
            <person name="Cheng J."/>
            <person name="Li Y."/>
        </authorList>
    </citation>
    <scope>NUCLEOTIDE SEQUENCE [LARGE SCALE GENOMIC DNA]</scope>
    <source>
        <strain evidence="2 3">M46</strain>
    </source>
</reference>
<comment type="caution">
    <text evidence="2">The sequence shown here is derived from an EMBL/GenBank/DDBJ whole genome shotgun (WGS) entry which is preliminary data.</text>
</comment>
<name>A0A363NPJ4_9SPHI</name>
<feature type="chain" id="PRO_5016734594" description="PKD-like family protein" evidence="1">
    <location>
        <begin position="23"/>
        <end position="556"/>
    </location>
</feature>
<keyword evidence="1" id="KW-0732">Signal</keyword>
<evidence type="ECO:0000313" key="3">
    <source>
        <dbReference type="Proteomes" id="UP000250831"/>
    </source>
</evidence>